<gene>
    <name evidence="3" type="primary">yedF</name>
    <name evidence="3" type="ORF">ENU91_02040</name>
</gene>
<dbReference type="Gene3D" id="3.30.110.40">
    <property type="entry name" value="TusA-like domain"/>
    <property type="match status" value="1"/>
</dbReference>
<dbReference type="PANTHER" id="PTHR33279:SF6">
    <property type="entry name" value="SULFUR CARRIER PROTEIN YEDF-RELATED"/>
    <property type="match status" value="1"/>
</dbReference>
<evidence type="ECO:0000256" key="1">
    <source>
        <dbReference type="ARBA" id="ARBA00008984"/>
    </source>
</evidence>
<reference evidence="3" key="1">
    <citation type="journal article" date="2020" name="mSystems">
        <title>Genome- and Community-Level Interaction Insights into Carbon Utilization and Element Cycling Functions of Hydrothermarchaeota in Hydrothermal Sediment.</title>
        <authorList>
            <person name="Zhou Z."/>
            <person name="Liu Y."/>
            <person name="Xu W."/>
            <person name="Pan J."/>
            <person name="Luo Z.H."/>
            <person name="Li M."/>
        </authorList>
    </citation>
    <scope>NUCLEOTIDE SEQUENCE [LARGE SCALE GENOMIC DNA]</scope>
    <source>
        <strain evidence="3">SpSt-711</strain>
    </source>
</reference>
<evidence type="ECO:0000313" key="3">
    <source>
        <dbReference type="EMBL" id="HGU15430.1"/>
    </source>
</evidence>
<accession>A0A7V4N3H4</accession>
<comment type="caution">
    <text evidence="3">The sequence shown here is derived from an EMBL/GenBank/DDBJ whole genome shotgun (WGS) entry which is preliminary data.</text>
</comment>
<comment type="similarity">
    <text evidence="1">Belongs to the sulfur carrier protein TusA family.</text>
</comment>
<dbReference type="InterPro" id="IPR036868">
    <property type="entry name" value="TusA-like_sf"/>
</dbReference>
<dbReference type="InterPro" id="IPR003787">
    <property type="entry name" value="Sulphur_relay_DsrE/F-like"/>
</dbReference>
<dbReference type="NCBIfam" id="TIGR03527">
    <property type="entry name" value="selenium_YedF"/>
    <property type="match status" value="1"/>
</dbReference>
<dbReference type="Pfam" id="PF01206">
    <property type="entry name" value="TusA"/>
    <property type="match status" value="1"/>
</dbReference>
<dbReference type="InterPro" id="IPR001455">
    <property type="entry name" value="TusA-like"/>
</dbReference>
<keyword evidence="3" id="KW-0808">Transferase</keyword>
<dbReference type="InterPro" id="IPR019870">
    <property type="entry name" value="Se_metab_YedF"/>
</dbReference>
<name>A0A7V4N3H4_9BACT</name>
<dbReference type="CDD" id="cd00291">
    <property type="entry name" value="SirA_YedF_YeeD"/>
    <property type="match status" value="1"/>
</dbReference>
<sequence>MKEINAKGLPCPQPVIKTKEALETLKEGEKIKVIVDNETALKNIQKFVNSQGHKILSIENLNSDFLIIIEKVEGKEKEFTISCETEPKKDDEGLFVVIATDTMGKDESLGKILMKAYFETMLAHNLLPKKIFFMNKGVFLTTEEEEIIPILKKLEKRGVEIFSCGTCLKYYQLEDKLKVGHRAGTDVYLEGIFYSKKTIWIG</sequence>
<dbReference type="AlphaFoldDB" id="A0A7V4N3H4"/>
<dbReference type="PANTHER" id="PTHR33279">
    <property type="entry name" value="SULFUR CARRIER PROTEIN YEDF-RELATED"/>
    <property type="match status" value="1"/>
</dbReference>
<proteinExistence type="inferred from homology"/>
<feature type="domain" description="UPF0033" evidence="2">
    <location>
        <begin position="4"/>
        <end position="28"/>
    </location>
</feature>
<protein>
    <submittedName>
        <fullName evidence="3">Sulfurtransferase-like selenium metabolism protein YedF</fullName>
    </submittedName>
</protein>
<dbReference type="EMBL" id="DTEI01000041">
    <property type="protein sequence ID" value="HGU15430.1"/>
    <property type="molecule type" value="Genomic_DNA"/>
</dbReference>
<organism evidence="3">
    <name type="scientific">Thermodesulfobacterium geofontis</name>
    <dbReference type="NCBI Taxonomy" id="1295609"/>
    <lineage>
        <taxon>Bacteria</taxon>
        <taxon>Pseudomonadati</taxon>
        <taxon>Thermodesulfobacteriota</taxon>
        <taxon>Thermodesulfobacteria</taxon>
        <taxon>Thermodesulfobacteriales</taxon>
        <taxon>Thermodesulfobacteriaceae</taxon>
        <taxon>Thermodesulfobacterium</taxon>
    </lineage>
</organism>
<dbReference type="PROSITE" id="PS01148">
    <property type="entry name" value="UPF0033"/>
    <property type="match status" value="1"/>
</dbReference>
<dbReference type="Pfam" id="PF02635">
    <property type="entry name" value="DsrE"/>
    <property type="match status" value="1"/>
</dbReference>
<dbReference type="GO" id="GO:0016740">
    <property type="term" value="F:transferase activity"/>
    <property type="evidence" value="ECO:0007669"/>
    <property type="project" value="UniProtKB-KW"/>
</dbReference>
<dbReference type="SUPFAM" id="SSF64307">
    <property type="entry name" value="SirA-like"/>
    <property type="match status" value="1"/>
</dbReference>
<dbReference type="SUPFAM" id="SSF75169">
    <property type="entry name" value="DsrEFH-like"/>
    <property type="match status" value="1"/>
</dbReference>
<evidence type="ECO:0000259" key="2">
    <source>
        <dbReference type="PROSITE" id="PS01148"/>
    </source>
</evidence>
<dbReference type="InterPro" id="IPR027396">
    <property type="entry name" value="DsrEFH-like"/>
</dbReference>